<dbReference type="InterPro" id="IPR029787">
    <property type="entry name" value="Nucleotide_cyclase"/>
</dbReference>
<evidence type="ECO:0000313" key="4">
    <source>
        <dbReference type="EMBL" id="OCX12722.1"/>
    </source>
</evidence>
<protein>
    <recommendedName>
        <fullName evidence="1">diguanylate cyclase</fullName>
        <ecNumber evidence="1">2.7.7.65</ecNumber>
    </recommendedName>
</protein>
<dbReference type="GO" id="GO:0052621">
    <property type="term" value="F:diguanylate cyclase activity"/>
    <property type="evidence" value="ECO:0007669"/>
    <property type="project" value="UniProtKB-EC"/>
</dbReference>
<dbReference type="Proteomes" id="UP000094412">
    <property type="component" value="Unassembled WGS sequence"/>
</dbReference>
<dbReference type="SUPFAM" id="SSF55073">
    <property type="entry name" value="Nucleotide cyclase"/>
    <property type="match status" value="1"/>
</dbReference>
<accession>A0A1C2DD93</accession>
<dbReference type="EMBL" id="MDEO01000036">
    <property type="protein sequence ID" value="OCX12722.1"/>
    <property type="molecule type" value="Genomic_DNA"/>
</dbReference>
<evidence type="ECO:0000256" key="1">
    <source>
        <dbReference type="ARBA" id="ARBA00012528"/>
    </source>
</evidence>
<organism evidence="4 5">
    <name type="scientific">Mesorhizobium hungaricum</name>
    <dbReference type="NCBI Taxonomy" id="1566387"/>
    <lineage>
        <taxon>Bacteria</taxon>
        <taxon>Pseudomonadati</taxon>
        <taxon>Pseudomonadota</taxon>
        <taxon>Alphaproteobacteria</taxon>
        <taxon>Hyphomicrobiales</taxon>
        <taxon>Phyllobacteriaceae</taxon>
        <taxon>Mesorhizobium</taxon>
    </lineage>
</organism>
<dbReference type="EC" id="2.7.7.65" evidence="1"/>
<keyword evidence="5" id="KW-1185">Reference proteome</keyword>
<evidence type="ECO:0000259" key="3">
    <source>
        <dbReference type="PROSITE" id="PS50887"/>
    </source>
</evidence>
<keyword evidence="2" id="KW-0812">Transmembrane</keyword>
<dbReference type="InterPro" id="IPR050469">
    <property type="entry name" value="Diguanylate_Cyclase"/>
</dbReference>
<feature type="transmembrane region" description="Helical" evidence="2">
    <location>
        <begin position="186"/>
        <end position="207"/>
    </location>
</feature>
<dbReference type="NCBIfam" id="TIGR00254">
    <property type="entry name" value="GGDEF"/>
    <property type="match status" value="1"/>
</dbReference>
<evidence type="ECO:0000256" key="2">
    <source>
        <dbReference type="SAM" id="Phobius"/>
    </source>
</evidence>
<feature type="transmembrane region" description="Helical" evidence="2">
    <location>
        <begin position="62"/>
        <end position="83"/>
    </location>
</feature>
<dbReference type="OrthoDB" id="9812260at2"/>
<comment type="caution">
    <text evidence="4">The sequence shown here is derived from an EMBL/GenBank/DDBJ whole genome shotgun (WGS) entry which is preliminary data.</text>
</comment>
<feature type="transmembrane region" description="Helical" evidence="2">
    <location>
        <begin position="95"/>
        <end position="113"/>
    </location>
</feature>
<proteinExistence type="predicted"/>
<feature type="domain" description="GGDEF" evidence="3">
    <location>
        <begin position="248"/>
        <end position="381"/>
    </location>
</feature>
<dbReference type="GO" id="GO:1902201">
    <property type="term" value="P:negative regulation of bacterial-type flagellum-dependent cell motility"/>
    <property type="evidence" value="ECO:0007669"/>
    <property type="project" value="TreeGrafter"/>
</dbReference>
<feature type="transmembrane region" description="Helical" evidence="2">
    <location>
        <begin position="119"/>
        <end position="137"/>
    </location>
</feature>
<gene>
    <name evidence="4" type="ORF">QV13_24300</name>
</gene>
<dbReference type="STRING" id="1566387.QV13_24300"/>
<feature type="transmembrane region" description="Helical" evidence="2">
    <location>
        <begin position="144"/>
        <end position="166"/>
    </location>
</feature>
<dbReference type="SMART" id="SM00267">
    <property type="entry name" value="GGDEF"/>
    <property type="match status" value="1"/>
</dbReference>
<keyword evidence="2" id="KW-0472">Membrane</keyword>
<dbReference type="PANTHER" id="PTHR45138">
    <property type="entry name" value="REGULATORY COMPONENTS OF SENSORY TRANSDUCTION SYSTEM"/>
    <property type="match status" value="1"/>
</dbReference>
<feature type="transmembrane region" description="Helical" evidence="2">
    <location>
        <begin position="6"/>
        <end position="26"/>
    </location>
</feature>
<keyword evidence="2" id="KW-1133">Transmembrane helix</keyword>
<dbReference type="InterPro" id="IPR043128">
    <property type="entry name" value="Rev_trsase/Diguanyl_cyclase"/>
</dbReference>
<dbReference type="GO" id="GO:0005886">
    <property type="term" value="C:plasma membrane"/>
    <property type="evidence" value="ECO:0007669"/>
    <property type="project" value="TreeGrafter"/>
</dbReference>
<dbReference type="RefSeq" id="WP_024922355.1">
    <property type="nucleotide sequence ID" value="NZ_MDEO01000036.1"/>
</dbReference>
<dbReference type="PANTHER" id="PTHR45138:SF24">
    <property type="entry name" value="DIGUANYLATE CYCLASE DGCC-RELATED"/>
    <property type="match status" value="1"/>
</dbReference>
<dbReference type="InterPro" id="IPR000160">
    <property type="entry name" value="GGDEF_dom"/>
</dbReference>
<dbReference type="PROSITE" id="PS50887">
    <property type="entry name" value="GGDEF"/>
    <property type="match status" value="1"/>
</dbReference>
<dbReference type="CDD" id="cd01949">
    <property type="entry name" value="GGDEF"/>
    <property type="match status" value="1"/>
</dbReference>
<dbReference type="FunFam" id="3.30.70.270:FF:000001">
    <property type="entry name" value="Diguanylate cyclase domain protein"/>
    <property type="match status" value="1"/>
</dbReference>
<name>A0A1C2DD93_9HYPH</name>
<dbReference type="Pfam" id="PF00990">
    <property type="entry name" value="GGDEF"/>
    <property type="match status" value="1"/>
</dbReference>
<dbReference type="AlphaFoldDB" id="A0A1C2DD93"/>
<feature type="transmembrane region" description="Helical" evidence="2">
    <location>
        <begin position="38"/>
        <end position="56"/>
    </location>
</feature>
<sequence>MKLDFLTLYIVILLNSLTVAIIWGAIAYRYRNFAAARVWLGACVLSTIGGSVLALQGNEGSYVPAVVGNGFVIYGFCLFWVGVRVFYGLSGGWKASAAITAGSLFLLVLLFGSLQGRNLVYAGGQSVPLVIAAYYLISQQRRDLGAMIAATAMIVGVLGHVIESGLNIGLMLGNVDQDFYSTIESYALLCVIFSGVVWNFGFTVMSIGRLREELAEMAMTDDLTGVPNRRQFLATLQGEDQRSRRTGRHFSLMLIDIDHFKRFNDTHGHAFGDRILRQFGAIATATVRSSDTVFRLGGDEFAILLPETTARQAEKVAAALVATVREGSGKAEDDERFTISVGVAEWSPDIYVAAVDLTAKADEALYRAKAAGRDDYAISGLKNRKAAMQSHLKLVASNAS</sequence>
<evidence type="ECO:0000313" key="5">
    <source>
        <dbReference type="Proteomes" id="UP000094412"/>
    </source>
</evidence>
<dbReference type="Gene3D" id="3.30.70.270">
    <property type="match status" value="1"/>
</dbReference>
<reference evidence="4 5" key="1">
    <citation type="submission" date="2016-08" db="EMBL/GenBank/DDBJ databases">
        <title>Whole genome sequence of Mesorhizobium sp. strain UASWS1009 isolated from industrial sewage.</title>
        <authorList>
            <person name="Crovadore J."/>
            <person name="Calmin G."/>
            <person name="Chablais R."/>
            <person name="Cochard B."/>
            <person name="Lefort F."/>
        </authorList>
    </citation>
    <scope>NUCLEOTIDE SEQUENCE [LARGE SCALE GENOMIC DNA]</scope>
    <source>
        <strain evidence="4 5">UASWS1009</strain>
    </source>
</reference>
<dbReference type="GO" id="GO:0043709">
    <property type="term" value="P:cell adhesion involved in single-species biofilm formation"/>
    <property type="evidence" value="ECO:0007669"/>
    <property type="project" value="TreeGrafter"/>
</dbReference>